<dbReference type="EMBL" id="FPHG01000018">
    <property type="protein sequence ID" value="SFV53001.1"/>
    <property type="molecule type" value="Genomic_DNA"/>
</dbReference>
<name>A0A1W1BHR5_9ZZZZ</name>
<organism evidence="1">
    <name type="scientific">hydrothermal vent metagenome</name>
    <dbReference type="NCBI Taxonomy" id="652676"/>
    <lineage>
        <taxon>unclassified sequences</taxon>
        <taxon>metagenomes</taxon>
        <taxon>ecological metagenomes</taxon>
    </lineage>
</organism>
<gene>
    <name evidence="1" type="ORF">MNB_SV-9-825</name>
</gene>
<dbReference type="InterPro" id="IPR029044">
    <property type="entry name" value="Nucleotide-diphossugar_trans"/>
</dbReference>
<protein>
    <recommendedName>
        <fullName evidence="2">Glycosyltransferase 2-like domain-containing protein</fullName>
    </recommendedName>
</protein>
<evidence type="ECO:0000313" key="1">
    <source>
        <dbReference type="EMBL" id="SFV53001.1"/>
    </source>
</evidence>
<dbReference type="AlphaFoldDB" id="A0A1W1BHR5"/>
<sequence>MKNLICINTYKSSELIKAFIWDYINFAKSRDDYHFIVSLDGDDKKSIDYCNKHKIPFIYSDINEGVGISKNRVLTSFNNYDNYFFIEDDIELLNPAVFDIHIKLSQELNIHHFSLFEARRIREEKNILEHKEFNVIQAMYGGAPFNFFTKRGIDIVGGFHTHFAKYKRFGHTEHSYRFVNNNIADYPFNIIKECLDGYFRWNDPISRIKLSVEISENRLFIEEEELILEKLKFYPIKTISPYHKNHIENMSNLNNIIYDKNVDKHKRYFYFKLNILEFARYVKSRLK</sequence>
<evidence type="ECO:0008006" key="2">
    <source>
        <dbReference type="Google" id="ProtNLM"/>
    </source>
</evidence>
<accession>A0A1W1BHR5</accession>
<dbReference type="SUPFAM" id="SSF53448">
    <property type="entry name" value="Nucleotide-diphospho-sugar transferases"/>
    <property type="match status" value="1"/>
</dbReference>
<proteinExistence type="predicted"/>
<reference evidence="1" key="1">
    <citation type="submission" date="2016-10" db="EMBL/GenBank/DDBJ databases">
        <authorList>
            <person name="de Groot N.N."/>
        </authorList>
    </citation>
    <scope>NUCLEOTIDE SEQUENCE</scope>
</reference>